<dbReference type="EMBL" id="JAVXUP010002054">
    <property type="protein sequence ID" value="KAK3005986.1"/>
    <property type="molecule type" value="Genomic_DNA"/>
</dbReference>
<dbReference type="AlphaFoldDB" id="A0AA89AME1"/>
<sequence>MSRAHGESLTVPIRCERLHAALRQCHSRVPAGPPREAACRHLNRSLAGCLVVEVCPEESDAVRTLCSSGGTGLKRSQCHQAQLSLATCVSACISSSIALCQPGWDKASFTVFGIETESRETIKELEDEDK</sequence>
<keyword evidence="2" id="KW-1185">Reference proteome</keyword>
<evidence type="ECO:0000313" key="1">
    <source>
        <dbReference type="EMBL" id="KAK3005986.1"/>
    </source>
</evidence>
<dbReference type="Proteomes" id="UP001188597">
    <property type="component" value="Unassembled WGS sequence"/>
</dbReference>
<gene>
    <name evidence="1" type="ORF">RJ639_016553</name>
</gene>
<comment type="caution">
    <text evidence="1">The sequence shown here is derived from an EMBL/GenBank/DDBJ whole genome shotgun (WGS) entry which is preliminary data.</text>
</comment>
<reference evidence="1" key="1">
    <citation type="submission" date="2022-12" db="EMBL/GenBank/DDBJ databases">
        <title>Draft genome assemblies for two species of Escallonia (Escalloniales).</title>
        <authorList>
            <person name="Chanderbali A."/>
            <person name="Dervinis C."/>
            <person name="Anghel I."/>
            <person name="Soltis D."/>
            <person name="Soltis P."/>
            <person name="Zapata F."/>
        </authorList>
    </citation>
    <scope>NUCLEOTIDE SEQUENCE</scope>
    <source>
        <strain evidence="1">UCBG64.0493</strain>
        <tissue evidence="1">Leaf</tissue>
    </source>
</reference>
<name>A0AA89AME1_9ASTE</name>
<evidence type="ECO:0000313" key="2">
    <source>
        <dbReference type="Proteomes" id="UP001188597"/>
    </source>
</evidence>
<accession>A0AA89AME1</accession>
<organism evidence="1 2">
    <name type="scientific">Escallonia herrerae</name>
    <dbReference type="NCBI Taxonomy" id="1293975"/>
    <lineage>
        <taxon>Eukaryota</taxon>
        <taxon>Viridiplantae</taxon>
        <taxon>Streptophyta</taxon>
        <taxon>Embryophyta</taxon>
        <taxon>Tracheophyta</taxon>
        <taxon>Spermatophyta</taxon>
        <taxon>Magnoliopsida</taxon>
        <taxon>eudicotyledons</taxon>
        <taxon>Gunneridae</taxon>
        <taxon>Pentapetalae</taxon>
        <taxon>asterids</taxon>
        <taxon>campanulids</taxon>
        <taxon>Escalloniales</taxon>
        <taxon>Escalloniaceae</taxon>
        <taxon>Escallonia</taxon>
    </lineage>
</organism>
<protein>
    <submittedName>
        <fullName evidence="1">Uncharacterized protein</fullName>
    </submittedName>
</protein>
<proteinExistence type="predicted"/>